<protein>
    <submittedName>
        <fullName evidence="3">16S rRNA (Guanine(966)-N(2))-methyltransferase RsmD</fullName>
        <ecNumber evidence="3">2.1.1.171</ecNumber>
    </submittedName>
</protein>
<dbReference type="PANTHER" id="PTHR43542">
    <property type="entry name" value="METHYLTRANSFERASE"/>
    <property type="match status" value="1"/>
</dbReference>
<dbReference type="Pfam" id="PF03602">
    <property type="entry name" value="Cons_hypoth95"/>
    <property type="match status" value="1"/>
</dbReference>
<accession>A0A6G7ZN11</accession>
<organism evidence="3 4">
    <name type="scientific">Sphingomonas sinipercae</name>
    <dbReference type="NCBI Taxonomy" id="2714944"/>
    <lineage>
        <taxon>Bacteria</taxon>
        <taxon>Pseudomonadati</taxon>
        <taxon>Pseudomonadota</taxon>
        <taxon>Alphaproteobacteria</taxon>
        <taxon>Sphingomonadales</taxon>
        <taxon>Sphingomonadaceae</taxon>
        <taxon>Sphingomonas</taxon>
    </lineage>
</organism>
<dbReference type="Gene3D" id="3.40.50.150">
    <property type="entry name" value="Vaccinia Virus protein VP39"/>
    <property type="match status" value="1"/>
</dbReference>
<dbReference type="GO" id="GO:0052913">
    <property type="term" value="F:16S rRNA (guanine(966)-N(2))-methyltransferase activity"/>
    <property type="evidence" value="ECO:0007669"/>
    <property type="project" value="UniProtKB-EC"/>
</dbReference>
<dbReference type="InterPro" id="IPR029063">
    <property type="entry name" value="SAM-dependent_MTases_sf"/>
</dbReference>
<keyword evidence="4" id="KW-1185">Reference proteome</keyword>
<dbReference type="EC" id="2.1.1.171" evidence="3"/>
<evidence type="ECO:0000313" key="4">
    <source>
        <dbReference type="Proteomes" id="UP000502502"/>
    </source>
</evidence>
<dbReference type="Proteomes" id="UP000502502">
    <property type="component" value="Chromosome"/>
</dbReference>
<keyword evidence="1 3" id="KW-0489">Methyltransferase</keyword>
<dbReference type="InterPro" id="IPR004398">
    <property type="entry name" value="RNA_MeTrfase_RsmD"/>
</dbReference>
<dbReference type="PROSITE" id="PS00092">
    <property type="entry name" value="N6_MTASE"/>
    <property type="match status" value="1"/>
</dbReference>
<sequence length="185" mass="19691">MRIVAGQWRGRRLAAPAGSATRPTADRVRETLFSMLASRLGSFDELRVADLYAGSGALGFEALSRGAAFACFVEQDRGAIAAIRSNIAVFAVQARTEVLGRSATSLPPSQPFDLIFADPPYAAGSGSAVVAEIVRAGWLAPGGWAAIETQRGDPVDRHALELDSERDVGRARLTLLRRAWTSPPT</sequence>
<gene>
    <name evidence="3" type="primary">rsmD</name>
    <name evidence="3" type="ORF">G7078_05515</name>
</gene>
<dbReference type="CDD" id="cd02440">
    <property type="entry name" value="AdoMet_MTases"/>
    <property type="match status" value="1"/>
</dbReference>
<reference evidence="3 4" key="1">
    <citation type="submission" date="2020-03" db="EMBL/GenBank/DDBJ databases">
        <title>Sphingomonas sp. nov., isolated from fish.</title>
        <authorList>
            <person name="Hyun D.-W."/>
            <person name="Bae J.-W."/>
        </authorList>
    </citation>
    <scope>NUCLEOTIDE SEQUENCE [LARGE SCALE GENOMIC DNA]</scope>
    <source>
        <strain evidence="3 4">HDW15C</strain>
    </source>
</reference>
<dbReference type="PANTHER" id="PTHR43542:SF1">
    <property type="entry name" value="METHYLTRANSFERASE"/>
    <property type="match status" value="1"/>
</dbReference>
<dbReference type="NCBIfam" id="TIGR00095">
    <property type="entry name" value="16S rRNA (guanine(966)-N(2))-methyltransferase RsmD"/>
    <property type="match status" value="1"/>
</dbReference>
<evidence type="ECO:0000256" key="1">
    <source>
        <dbReference type="ARBA" id="ARBA00022603"/>
    </source>
</evidence>
<dbReference type="RefSeq" id="WP_166093827.1">
    <property type="nucleotide sequence ID" value="NZ_CP049871.1"/>
</dbReference>
<dbReference type="InterPro" id="IPR002052">
    <property type="entry name" value="DNA_methylase_N6_adenine_CS"/>
</dbReference>
<dbReference type="GO" id="GO:0003676">
    <property type="term" value="F:nucleic acid binding"/>
    <property type="evidence" value="ECO:0007669"/>
    <property type="project" value="InterPro"/>
</dbReference>
<keyword evidence="2 3" id="KW-0808">Transferase</keyword>
<dbReference type="AlphaFoldDB" id="A0A6G7ZN11"/>
<evidence type="ECO:0000256" key="2">
    <source>
        <dbReference type="ARBA" id="ARBA00022679"/>
    </source>
</evidence>
<proteinExistence type="predicted"/>
<dbReference type="PIRSF" id="PIRSF004553">
    <property type="entry name" value="CHP00095"/>
    <property type="match status" value="1"/>
</dbReference>
<evidence type="ECO:0000313" key="3">
    <source>
        <dbReference type="EMBL" id="QIL02300.1"/>
    </source>
</evidence>
<dbReference type="SUPFAM" id="SSF53335">
    <property type="entry name" value="S-adenosyl-L-methionine-dependent methyltransferases"/>
    <property type="match status" value="1"/>
</dbReference>
<dbReference type="EMBL" id="CP049871">
    <property type="protein sequence ID" value="QIL02300.1"/>
    <property type="molecule type" value="Genomic_DNA"/>
</dbReference>
<name>A0A6G7ZN11_9SPHN</name>
<dbReference type="KEGG" id="ssin:G7078_05515"/>